<gene>
    <name evidence="1" type="ORF">MLD38_011553</name>
</gene>
<name>A0ACB9R4S1_9MYRT</name>
<evidence type="ECO:0000313" key="2">
    <source>
        <dbReference type="Proteomes" id="UP001057402"/>
    </source>
</evidence>
<dbReference type="EMBL" id="CM042883">
    <property type="protein sequence ID" value="KAI4373427.1"/>
    <property type="molecule type" value="Genomic_DNA"/>
</dbReference>
<sequence>MSIITVTNRRGSDAGPFSNDFWDLNSHLLSLRDGLFFSLGHLRDSFPFSFPLSPFSTVNSRIDWRETPDSHVFCAYFPNLGIDDVLVEVGSDRVLKIGGRGVSSSYALPDDVMPDFATADMEGGFLVVSVP</sequence>
<protein>
    <submittedName>
        <fullName evidence="1">Uncharacterized protein</fullName>
    </submittedName>
</protein>
<proteinExistence type="predicted"/>
<comment type="caution">
    <text evidence="1">The sequence shown here is derived from an EMBL/GenBank/DDBJ whole genome shotgun (WGS) entry which is preliminary data.</text>
</comment>
<accession>A0ACB9R4S1</accession>
<keyword evidence="2" id="KW-1185">Reference proteome</keyword>
<reference evidence="2" key="1">
    <citation type="journal article" date="2023" name="Front. Plant Sci.">
        <title>Chromosomal-level genome assembly of Melastoma candidum provides insights into trichome evolution.</title>
        <authorList>
            <person name="Zhong Y."/>
            <person name="Wu W."/>
            <person name="Sun C."/>
            <person name="Zou P."/>
            <person name="Liu Y."/>
            <person name="Dai S."/>
            <person name="Zhou R."/>
        </authorList>
    </citation>
    <scope>NUCLEOTIDE SEQUENCE [LARGE SCALE GENOMIC DNA]</scope>
</reference>
<evidence type="ECO:0000313" key="1">
    <source>
        <dbReference type="EMBL" id="KAI4373427.1"/>
    </source>
</evidence>
<dbReference type="Proteomes" id="UP001057402">
    <property type="component" value="Chromosome 4"/>
</dbReference>
<organism evidence="1 2">
    <name type="scientific">Melastoma candidum</name>
    <dbReference type="NCBI Taxonomy" id="119954"/>
    <lineage>
        <taxon>Eukaryota</taxon>
        <taxon>Viridiplantae</taxon>
        <taxon>Streptophyta</taxon>
        <taxon>Embryophyta</taxon>
        <taxon>Tracheophyta</taxon>
        <taxon>Spermatophyta</taxon>
        <taxon>Magnoliopsida</taxon>
        <taxon>eudicotyledons</taxon>
        <taxon>Gunneridae</taxon>
        <taxon>Pentapetalae</taxon>
        <taxon>rosids</taxon>
        <taxon>malvids</taxon>
        <taxon>Myrtales</taxon>
        <taxon>Melastomataceae</taxon>
        <taxon>Melastomatoideae</taxon>
        <taxon>Melastomateae</taxon>
        <taxon>Melastoma</taxon>
    </lineage>
</organism>